<dbReference type="Proteomes" id="UP001319200">
    <property type="component" value="Unassembled WGS sequence"/>
</dbReference>
<keyword evidence="4" id="KW-1185">Reference proteome</keyword>
<accession>A0AAP2DMZ2</accession>
<evidence type="ECO:0000313" key="4">
    <source>
        <dbReference type="Proteomes" id="UP001319200"/>
    </source>
</evidence>
<dbReference type="Pfam" id="PF10988">
    <property type="entry name" value="DUF2807"/>
    <property type="match status" value="1"/>
</dbReference>
<feature type="signal peptide" evidence="1">
    <location>
        <begin position="1"/>
        <end position="19"/>
    </location>
</feature>
<name>A0AAP2DMZ2_9BACT</name>
<proteinExistence type="predicted"/>
<dbReference type="AlphaFoldDB" id="A0AAP2DMZ2"/>
<feature type="chain" id="PRO_5042898813" evidence="1">
    <location>
        <begin position="20"/>
        <end position="241"/>
    </location>
</feature>
<feature type="domain" description="Putative auto-transporter adhesin head GIN" evidence="2">
    <location>
        <begin position="30"/>
        <end position="223"/>
    </location>
</feature>
<dbReference type="InterPro" id="IPR021255">
    <property type="entry name" value="DUF2807"/>
</dbReference>
<reference evidence="3 4" key="1">
    <citation type="submission" date="2021-05" db="EMBL/GenBank/DDBJ databases">
        <title>A Polyphasic approach of four new species of the genus Ohtaekwangia: Ohtaekwangia histidinii sp. nov., Ohtaekwangia cretensis sp. nov., Ohtaekwangia indiensis sp. nov., Ohtaekwangia reichenbachii sp. nov. from diverse environment.</title>
        <authorList>
            <person name="Octaviana S."/>
        </authorList>
    </citation>
    <scope>NUCLEOTIDE SEQUENCE [LARGE SCALE GENOMIC DNA]</scope>
    <source>
        <strain evidence="3 4">PWU4</strain>
    </source>
</reference>
<gene>
    <name evidence="3" type="ORF">KK083_20655</name>
</gene>
<protein>
    <submittedName>
        <fullName evidence="3">DUF2807 domain-containing protein</fullName>
    </submittedName>
</protein>
<dbReference type="RefSeq" id="WP_254167178.1">
    <property type="nucleotide sequence ID" value="NZ_JAHESF010000024.1"/>
</dbReference>
<evidence type="ECO:0000259" key="2">
    <source>
        <dbReference type="Pfam" id="PF10988"/>
    </source>
</evidence>
<evidence type="ECO:0000256" key="1">
    <source>
        <dbReference type="SAM" id="SignalP"/>
    </source>
</evidence>
<comment type="caution">
    <text evidence="3">The sequence shown here is derived from an EMBL/GenBank/DDBJ whole genome shotgun (WGS) entry which is preliminary data.</text>
</comment>
<keyword evidence="1" id="KW-0732">Signal</keyword>
<organism evidence="3 4">
    <name type="scientific">Chryseosolibacter histidini</name>
    <dbReference type="NCBI Taxonomy" id="2782349"/>
    <lineage>
        <taxon>Bacteria</taxon>
        <taxon>Pseudomonadati</taxon>
        <taxon>Bacteroidota</taxon>
        <taxon>Cytophagia</taxon>
        <taxon>Cytophagales</taxon>
        <taxon>Chryseotaleaceae</taxon>
        <taxon>Chryseosolibacter</taxon>
    </lineage>
</organism>
<dbReference type="EMBL" id="JAHESF010000024">
    <property type="protein sequence ID" value="MBT1699320.1"/>
    <property type="molecule type" value="Genomic_DNA"/>
</dbReference>
<dbReference type="Gene3D" id="2.160.20.120">
    <property type="match status" value="1"/>
</dbReference>
<sequence>MKTKLFALVLCLVTSVSFSQVTKKALELPEFKSIYVNSNYTVYLKQTNKQEVNVEALTEIFSVSDIKVENGILMINIERKPETPNKSLWAKIDDIKLNPTMKLYVSMKNISELKVNSGGKIISENSLAASNLSLAVNGNGSMDVDIKGDIVKAEVSGSGSLALRGYATSVDALISGSGNINGFTCPIETAKVVLTGSGTCELNVTNTIDATVLGSGQVKHKGNTKTTQKKVYGAGAVERAY</sequence>
<evidence type="ECO:0000313" key="3">
    <source>
        <dbReference type="EMBL" id="MBT1699320.1"/>
    </source>
</evidence>